<protein>
    <submittedName>
        <fullName evidence="1">Uncharacterized protein</fullName>
    </submittedName>
</protein>
<reference evidence="1 2" key="1">
    <citation type="journal article" date="2008" name="Proc. Natl. Acad. Sci. U.S.A.">
        <title>Niche adaptation and genome expansion in the chlorophyll d-producing cyanobacterium Acaryochloris marina.</title>
        <authorList>
            <person name="Swingley W.D."/>
            <person name="Chen M."/>
            <person name="Cheung P.C."/>
            <person name="Conrad A.L."/>
            <person name="Dejesa L.C."/>
            <person name="Hao J."/>
            <person name="Honchak B.M."/>
            <person name="Karbach L.E."/>
            <person name="Kurdoglu A."/>
            <person name="Lahiri S."/>
            <person name="Mastrian S.D."/>
            <person name="Miyashita H."/>
            <person name="Page L."/>
            <person name="Ramakrishna P."/>
            <person name="Satoh S."/>
            <person name="Sattley W.M."/>
            <person name="Shimada Y."/>
            <person name="Taylor H.L."/>
            <person name="Tomo T."/>
            <person name="Tsuchiya T."/>
            <person name="Wang Z.T."/>
            <person name="Raymond J."/>
            <person name="Mimuro M."/>
            <person name="Blankenship R.E."/>
            <person name="Touchman J.W."/>
        </authorList>
    </citation>
    <scope>NUCLEOTIDE SEQUENCE [LARGE SCALE GENOMIC DNA]</scope>
    <source>
        <strain evidence="2">MBIC 11017</strain>
        <plasmid evidence="2">Plasmid pREB8</plasmid>
    </source>
</reference>
<dbReference type="Proteomes" id="UP000000268">
    <property type="component" value="Plasmid pREB8"/>
</dbReference>
<proteinExistence type="predicted"/>
<geneLocation type="plasmid" evidence="1 2">
    <name>pREB8</name>
</geneLocation>
<keyword evidence="1" id="KW-0614">Plasmid</keyword>
<dbReference type="KEGG" id="amr:AM1_H0090"/>
<dbReference type="HOGENOM" id="CLU_3323308_0_0_3"/>
<dbReference type="EMBL" id="CP000845">
    <property type="protein sequence ID" value="ABW33440.1"/>
    <property type="molecule type" value="Genomic_DNA"/>
</dbReference>
<organism evidence="1 2">
    <name type="scientific">Acaryochloris marina (strain MBIC 11017)</name>
    <dbReference type="NCBI Taxonomy" id="329726"/>
    <lineage>
        <taxon>Bacteria</taxon>
        <taxon>Bacillati</taxon>
        <taxon>Cyanobacteriota</taxon>
        <taxon>Cyanophyceae</taxon>
        <taxon>Acaryochloridales</taxon>
        <taxon>Acaryochloridaceae</taxon>
        <taxon>Acaryochloris</taxon>
    </lineage>
</organism>
<keyword evidence="2" id="KW-1185">Reference proteome</keyword>
<dbReference type="AlphaFoldDB" id="A8ZR04"/>
<evidence type="ECO:0000313" key="1">
    <source>
        <dbReference type="EMBL" id="ABW33440.1"/>
    </source>
</evidence>
<sequence>MESNRELWTSQKVSAPQEWCVLILEQPTLCWQEFCNLN</sequence>
<name>A8ZR04_ACAM1</name>
<accession>A8ZR04</accession>
<evidence type="ECO:0000313" key="2">
    <source>
        <dbReference type="Proteomes" id="UP000000268"/>
    </source>
</evidence>
<gene>
    <name evidence="1" type="ordered locus">AM1_H0090</name>
</gene>